<evidence type="ECO:0000313" key="1">
    <source>
        <dbReference type="EMBL" id="KAK1538075.1"/>
    </source>
</evidence>
<evidence type="ECO:0000313" key="2">
    <source>
        <dbReference type="Proteomes" id="UP001241169"/>
    </source>
</evidence>
<dbReference type="EMBL" id="MOPA01000006">
    <property type="protein sequence ID" value="KAK1538075.1"/>
    <property type="molecule type" value="Genomic_DNA"/>
</dbReference>
<sequence>MELISEDPLCKYEKLSVETWYN</sequence>
<reference evidence="1 2" key="1">
    <citation type="submission" date="2016-10" db="EMBL/GenBank/DDBJ databases">
        <title>The genome sequence of Colletotrichum fioriniae PJ7.</title>
        <authorList>
            <person name="Baroncelli R."/>
        </authorList>
    </citation>
    <scope>NUCLEOTIDE SEQUENCE [LARGE SCALE GENOMIC DNA]</scope>
    <source>
        <strain evidence="1 2">IMI 384185</strain>
    </source>
</reference>
<keyword evidence="2" id="KW-1185">Reference proteome</keyword>
<accession>A0ABQ9SJJ9</accession>
<dbReference type="Proteomes" id="UP001241169">
    <property type="component" value="Unassembled WGS sequence"/>
</dbReference>
<proteinExistence type="predicted"/>
<gene>
    <name evidence="1" type="ORF">CPAR01_08188</name>
</gene>
<protein>
    <submittedName>
        <fullName evidence="1">Uncharacterized protein</fullName>
    </submittedName>
</protein>
<organism evidence="1 2">
    <name type="scientific">Colletotrichum paranaense</name>
    <dbReference type="NCBI Taxonomy" id="1914294"/>
    <lineage>
        <taxon>Eukaryota</taxon>
        <taxon>Fungi</taxon>
        <taxon>Dikarya</taxon>
        <taxon>Ascomycota</taxon>
        <taxon>Pezizomycotina</taxon>
        <taxon>Sordariomycetes</taxon>
        <taxon>Hypocreomycetidae</taxon>
        <taxon>Glomerellales</taxon>
        <taxon>Glomerellaceae</taxon>
        <taxon>Colletotrichum</taxon>
        <taxon>Colletotrichum acutatum species complex</taxon>
    </lineage>
</organism>
<comment type="caution">
    <text evidence="1">The sequence shown here is derived from an EMBL/GenBank/DDBJ whole genome shotgun (WGS) entry which is preliminary data.</text>
</comment>
<name>A0ABQ9SJJ9_9PEZI</name>